<accession>A0A5C5WE42</accession>
<name>A0A5C5WE42_9BACT</name>
<proteinExistence type="predicted"/>
<reference evidence="2 3" key="1">
    <citation type="submission" date="2019-02" db="EMBL/GenBank/DDBJ databases">
        <title>Deep-cultivation of Planctomycetes and their phenomic and genomic characterization uncovers novel biology.</title>
        <authorList>
            <person name="Wiegand S."/>
            <person name="Jogler M."/>
            <person name="Boedeker C."/>
            <person name="Pinto D."/>
            <person name="Vollmers J."/>
            <person name="Rivas-Marin E."/>
            <person name="Kohn T."/>
            <person name="Peeters S.H."/>
            <person name="Heuer A."/>
            <person name="Rast P."/>
            <person name="Oberbeckmann S."/>
            <person name="Bunk B."/>
            <person name="Jeske O."/>
            <person name="Meyerdierks A."/>
            <person name="Storesund J.E."/>
            <person name="Kallscheuer N."/>
            <person name="Luecker S."/>
            <person name="Lage O.M."/>
            <person name="Pohl T."/>
            <person name="Merkel B.J."/>
            <person name="Hornburger P."/>
            <person name="Mueller R.-W."/>
            <person name="Bruemmer F."/>
            <person name="Labrenz M."/>
            <person name="Spormann A.M."/>
            <person name="Op Den Camp H."/>
            <person name="Overmann J."/>
            <person name="Amann R."/>
            <person name="Jetten M.S.M."/>
            <person name="Mascher T."/>
            <person name="Medema M.H."/>
            <person name="Devos D.P."/>
            <person name="Kaster A.-K."/>
            <person name="Ovreas L."/>
            <person name="Rohde M."/>
            <person name="Galperin M.Y."/>
            <person name="Jogler C."/>
        </authorList>
    </citation>
    <scope>NUCLEOTIDE SEQUENCE [LARGE SCALE GENOMIC DNA]</scope>
    <source>
        <strain evidence="2 3">Pla111</strain>
    </source>
</reference>
<gene>
    <name evidence="2" type="ORF">Pla111_00920</name>
</gene>
<organism evidence="2 3">
    <name type="scientific">Botrimarina hoheduenensis</name>
    <dbReference type="NCBI Taxonomy" id="2528000"/>
    <lineage>
        <taxon>Bacteria</taxon>
        <taxon>Pseudomonadati</taxon>
        <taxon>Planctomycetota</taxon>
        <taxon>Planctomycetia</taxon>
        <taxon>Pirellulales</taxon>
        <taxon>Lacipirellulaceae</taxon>
        <taxon>Botrimarina</taxon>
    </lineage>
</organism>
<dbReference type="RefSeq" id="WP_146570327.1">
    <property type="nucleotide sequence ID" value="NZ_SJPH01000001.1"/>
</dbReference>
<dbReference type="OrthoDB" id="265526at2"/>
<sequence>MDGYSDEFDHDFDDDFSSEMSADEDLDPTDSSPAEAEYAWRETYFVLMRADDRPTLTQVEATLSETGGRRWTIENLRADEDGLFESLLVRAPDDHSALEVRFEWGDSVQEQAMELATSLKKQLTPDDLAQLIRADARLDVLHLEQLSRGGLNDTPEGSDPDELEMLSEGLDPGTLLMVVAALAKLTDGLPFDPAAGEVLT</sequence>
<keyword evidence="3" id="KW-1185">Reference proteome</keyword>
<feature type="compositionally biased region" description="Acidic residues" evidence="1">
    <location>
        <begin position="1"/>
        <end position="28"/>
    </location>
</feature>
<dbReference type="EMBL" id="SJPH01000001">
    <property type="protein sequence ID" value="TWT48329.1"/>
    <property type="molecule type" value="Genomic_DNA"/>
</dbReference>
<evidence type="ECO:0000313" key="2">
    <source>
        <dbReference type="EMBL" id="TWT48329.1"/>
    </source>
</evidence>
<dbReference type="Proteomes" id="UP000318995">
    <property type="component" value="Unassembled WGS sequence"/>
</dbReference>
<comment type="caution">
    <text evidence="2">The sequence shown here is derived from an EMBL/GenBank/DDBJ whole genome shotgun (WGS) entry which is preliminary data.</text>
</comment>
<protein>
    <submittedName>
        <fullName evidence="2">Uncharacterized protein</fullName>
    </submittedName>
</protein>
<evidence type="ECO:0000256" key="1">
    <source>
        <dbReference type="SAM" id="MobiDB-lite"/>
    </source>
</evidence>
<dbReference type="AlphaFoldDB" id="A0A5C5WE42"/>
<feature type="region of interest" description="Disordered" evidence="1">
    <location>
        <begin position="1"/>
        <end position="34"/>
    </location>
</feature>
<evidence type="ECO:0000313" key="3">
    <source>
        <dbReference type="Proteomes" id="UP000318995"/>
    </source>
</evidence>